<dbReference type="InterPro" id="IPR002591">
    <property type="entry name" value="Phosphodiest/P_Trfase"/>
</dbReference>
<organism evidence="1 2">
    <name type="scientific">Capillimicrobium parvum</name>
    <dbReference type="NCBI Taxonomy" id="2884022"/>
    <lineage>
        <taxon>Bacteria</taxon>
        <taxon>Bacillati</taxon>
        <taxon>Actinomycetota</taxon>
        <taxon>Thermoleophilia</taxon>
        <taxon>Solirubrobacterales</taxon>
        <taxon>Capillimicrobiaceae</taxon>
        <taxon>Capillimicrobium</taxon>
    </lineage>
</organism>
<dbReference type="KEGG" id="sbae:DSM104329_02827"/>
<dbReference type="AlphaFoldDB" id="A0A9E6XY13"/>
<dbReference type="EMBL" id="CP087164">
    <property type="protein sequence ID" value="UGS36423.1"/>
    <property type="molecule type" value="Genomic_DNA"/>
</dbReference>
<dbReference type="Gene3D" id="3.40.720.10">
    <property type="entry name" value="Alkaline Phosphatase, subunit A"/>
    <property type="match status" value="2"/>
</dbReference>
<dbReference type="PANTHER" id="PTHR10151">
    <property type="entry name" value="ECTONUCLEOTIDE PYROPHOSPHATASE/PHOSPHODIESTERASE"/>
    <property type="match status" value="1"/>
</dbReference>
<proteinExistence type="predicted"/>
<protein>
    <recommendedName>
        <fullName evidence="3">Phosphodiesterase</fullName>
    </recommendedName>
</protein>
<dbReference type="Pfam" id="PF01663">
    <property type="entry name" value="Phosphodiest"/>
    <property type="match status" value="1"/>
</dbReference>
<dbReference type="SUPFAM" id="SSF53649">
    <property type="entry name" value="Alkaline phosphatase-like"/>
    <property type="match status" value="1"/>
</dbReference>
<evidence type="ECO:0008006" key="3">
    <source>
        <dbReference type="Google" id="ProtNLM"/>
    </source>
</evidence>
<reference evidence="1" key="1">
    <citation type="journal article" date="2022" name="Int. J. Syst. Evol. Microbiol.">
        <title>Pseudomonas aegrilactucae sp. nov. and Pseudomonas morbosilactucae sp. nov., pathogens causing bacterial rot of lettuce in Japan.</title>
        <authorList>
            <person name="Sawada H."/>
            <person name="Fujikawa T."/>
            <person name="Satou M."/>
        </authorList>
    </citation>
    <scope>NUCLEOTIDE SEQUENCE</scope>
    <source>
        <strain evidence="1">0166_1</strain>
    </source>
</reference>
<keyword evidence="2" id="KW-1185">Reference proteome</keyword>
<name>A0A9E6XY13_9ACTN</name>
<evidence type="ECO:0000313" key="2">
    <source>
        <dbReference type="Proteomes" id="UP001162834"/>
    </source>
</evidence>
<dbReference type="InterPro" id="IPR017850">
    <property type="entry name" value="Alkaline_phosphatase_core_sf"/>
</dbReference>
<dbReference type="GO" id="GO:0016787">
    <property type="term" value="F:hydrolase activity"/>
    <property type="evidence" value="ECO:0007669"/>
    <property type="project" value="UniProtKB-ARBA"/>
</dbReference>
<evidence type="ECO:0000313" key="1">
    <source>
        <dbReference type="EMBL" id="UGS36423.1"/>
    </source>
</evidence>
<dbReference type="RefSeq" id="WP_259316094.1">
    <property type="nucleotide sequence ID" value="NZ_CP087164.1"/>
</dbReference>
<accession>A0A9E6XY13</accession>
<dbReference type="PANTHER" id="PTHR10151:SF120">
    <property type="entry name" value="BIS(5'-ADENOSYL)-TRIPHOSPHATASE"/>
    <property type="match status" value="1"/>
</dbReference>
<sequence length="520" mass="56787">MPRALLLGIDGATFDVLDPLMRDGTMPFLARLVDDGVRAPLMSTALPLTAQAWPSLMTGRSPGHHGLIDFVRFQPAPAGGGTFRFTTSRDLASETVWTRAARQGRTATALNFFGLYPPLPIDGHSIGAFIPWRHLKDAVHPPELYRRLQDLPGFAKRELAMDHELEKKCLQGLAEGETRGWIELHTRRERQWLTILRHLLTTEPSDVVAVVFDGTDKLQHACWRFIDPRLQPVDPTPDEREIRALCLDYFRQLDAILAEVVSLAGPDARTFVVSDHGFGPTNEVFYVNTWLERQGLLTWAPGAAQDRGDRLSEDRVRSLVELVDWDATRAFAVTPSSNGIYLAAGSEHLAPMIAERLLAFRDPVSGGQVVTEVRRREDAYPGPCADRAPHLLLTLRDSGFVSVLPAAAPLVPRATVAGTHRPEGIFAACGPGIARGISVPPLSILDVAPLLLHSLGLPVDDDLEGRVPTEIFAPGVLGREPVRAGAPFAAPHVVAGDGDDGALPGQELVEDRLRALGYFE</sequence>
<dbReference type="Proteomes" id="UP001162834">
    <property type="component" value="Chromosome"/>
</dbReference>
<gene>
    <name evidence="1" type="ORF">DSM104329_02827</name>
</gene>